<dbReference type="EMBL" id="JAKEVY010000010">
    <property type="protein sequence ID" value="MCF1717044.1"/>
    <property type="molecule type" value="Genomic_DNA"/>
</dbReference>
<evidence type="ECO:0000313" key="4">
    <source>
        <dbReference type="Proteomes" id="UP001200145"/>
    </source>
</evidence>
<feature type="domain" description="Transposase zinc-binding" evidence="2">
    <location>
        <begin position="20"/>
        <end position="97"/>
    </location>
</feature>
<organism evidence="3 4">
    <name type="scientific">Flavihumibacter fluminis</name>
    <dbReference type="NCBI Taxonomy" id="2909236"/>
    <lineage>
        <taxon>Bacteria</taxon>
        <taxon>Pseudomonadati</taxon>
        <taxon>Bacteroidota</taxon>
        <taxon>Chitinophagia</taxon>
        <taxon>Chitinophagales</taxon>
        <taxon>Chitinophagaceae</taxon>
        <taxon>Flavihumibacter</taxon>
    </lineage>
</organism>
<evidence type="ECO:0000259" key="2">
    <source>
        <dbReference type="Pfam" id="PF14319"/>
    </source>
</evidence>
<reference evidence="3 4" key="1">
    <citation type="submission" date="2022-01" db="EMBL/GenBank/DDBJ databases">
        <title>Flavihumibacter sp. nov., isolated from sediment of a river.</title>
        <authorList>
            <person name="Liu H."/>
        </authorList>
    </citation>
    <scope>NUCLEOTIDE SEQUENCE [LARGE SCALE GENOMIC DNA]</scope>
    <source>
        <strain evidence="3 4">RY-1</strain>
    </source>
</reference>
<dbReference type="Pfam" id="PF14319">
    <property type="entry name" value="Zn_Tnp_IS91"/>
    <property type="match status" value="1"/>
</dbReference>
<comment type="caution">
    <text evidence="3">The sequence shown here is derived from an EMBL/GenBank/DDBJ whole genome shotgun (WGS) entry which is preliminary data.</text>
</comment>
<dbReference type="InterPro" id="IPR007069">
    <property type="entry name" value="Transposase_32"/>
</dbReference>
<dbReference type="NCBIfam" id="NF033538">
    <property type="entry name" value="transpos_IS91"/>
    <property type="match status" value="1"/>
</dbReference>
<feature type="domain" description="Transposase IS801/IS1294" evidence="1">
    <location>
        <begin position="139"/>
        <end position="328"/>
    </location>
</feature>
<keyword evidence="4" id="KW-1185">Reference proteome</keyword>
<dbReference type="RefSeq" id="WP_234868723.1">
    <property type="nucleotide sequence ID" value="NZ_JAKEVY010000010.1"/>
</dbReference>
<dbReference type="PANTHER" id="PTHR37023">
    <property type="entry name" value="TRANSPOSASE"/>
    <property type="match status" value="1"/>
</dbReference>
<dbReference type="Proteomes" id="UP001200145">
    <property type="component" value="Unassembled WGS sequence"/>
</dbReference>
<proteinExistence type="predicted"/>
<dbReference type="Pfam" id="PF04986">
    <property type="entry name" value="Y2_Tnp"/>
    <property type="match status" value="1"/>
</dbReference>
<evidence type="ECO:0000313" key="3">
    <source>
        <dbReference type="EMBL" id="MCF1717044.1"/>
    </source>
</evidence>
<accession>A0ABS9BMU5</accession>
<gene>
    <name evidence="3" type="ORF">L0U88_20545</name>
</gene>
<sequence length="392" mass="45074">MQENKITLQYILHTHGYTGQTAYTRQVLNQLESCRTKALGYHLYKCDDQECGNLKYQYHSCRNRHCPQCGALQKKQWVEDRQRELLPVPYYHVVFTMPHQLNAIALGNRSVLFKLLFKAASTVLLQFAKDKKYLGAQPGILAVLHTWGQQLSFHPHIHCIVSAGGIIKKKLADGTEQTNWRALKRVGGQFLFPVKAMSEVYRSVFIKELNHLASTQALVLATEQQEGYPELLRQLWKQSWVVYAKKPFGGPQQVVNYLAAYTHKVALSNQRLLSCSSQGEVVLRYKDYRNGQQKTMSLSAAELIRRFEQHILPRGFTKIRTYGYLANRGRQTNLRAVTTVLKIPAHPPSCKTPWQVRLYEMYGVRYNECCCCHKTSMVLLQTTYKPTELDSS</sequence>
<dbReference type="InterPro" id="IPR026889">
    <property type="entry name" value="Zn_Tnp"/>
</dbReference>
<evidence type="ECO:0000259" key="1">
    <source>
        <dbReference type="Pfam" id="PF04986"/>
    </source>
</evidence>
<dbReference type="PANTHER" id="PTHR37023:SF1">
    <property type="entry name" value="ISSOD25 TRANSPOSASE TNPA_ISSOD25"/>
    <property type="match status" value="1"/>
</dbReference>
<dbReference type="InterPro" id="IPR054832">
    <property type="entry name" value="transpos_IS91"/>
</dbReference>
<name>A0ABS9BMU5_9BACT</name>
<protein>
    <submittedName>
        <fullName evidence="3">IS91 family transposase</fullName>
    </submittedName>
</protein>